<dbReference type="OrthoDB" id="5504491at2"/>
<evidence type="ECO:0000256" key="1">
    <source>
        <dbReference type="ARBA" id="ARBA00001946"/>
    </source>
</evidence>
<name>A0A517M5R8_9BACT</name>
<dbReference type="InterPro" id="IPR023214">
    <property type="entry name" value="HAD_sf"/>
</dbReference>
<dbReference type="RefSeq" id="WP_145348075.1">
    <property type="nucleotide sequence ID" value="NZ_CP036261.1"/>
</dbReference>
<comment type="function">
    <text evidence="8">Involved in phosphonate degradation.</text>
</comment>
<comment type="cofactor">
    <cofactor evidence="1">
        <name>Mg(2+)</name>
        <dbReference type="ChEBI" id="CHEBI:18420"/>
    </cofactor>
</comment>
<dbReference type="SFLD" id="SFLDG01135">
    <property type="entry name" value="C1.5.6:_HAD__Beta-PGM__Phospha"/>
    <property type="match status" value="1"/>
</dbReference>
<dbReference type="KEGG" id="ruv:EC9_44290"/>
<dbReference type="GO" id="GO:0050194">
    <property type="term" value="F:phosphonoacetaldehyde hydrolase activity"/>
    <property type="evidence" value="ECO:0007669"/>
    <property type="project" value="UniProtKB-EC"/>
</dbReference>
<dbReference type="EC" id="3.11.1.1" evidence="9"/>
<dbReference type="GO" id="GO:0005829">
    <property type="term" value="C:cytosol"/>
    <property type="evidence" value="ECO:0007669"/>
    <property type="project" value="TreeGrafter"/>
</dbReference>
<dbReference type="PANTHER" id="PTHR43434:SF19">
    <property type="entry name" value="PHOSPHONOACETALDEHYDE HYDROLASE"/>
    <property type="match status" value="1"/>
</dbReference>
<evidence type="ECO:0000256" key="7">
    <source>
        <dbReference type="ARBA" id="ARBA00052005"/>
    </source>
</evidence>
<dbReference type="InterPro" id="IPR036412">
    <property type="entry name" value="HAD-like_sf"/>
</dbReference>
<evidence type="ECO:0000256" key="4">
    <source>
        <dbReference type="ARBA" id="ARBA00022801"/>
    </source>
</evidence>
<evidence type="ECO:0000256" key="8">
    <source>
        <dbReference type="ARBA" id="ARBA00056573"/>
    </source>
</evidence>
<evidence type="ECO:0000313" key="11">
    <source>
        <dbReference type="Proteomes" id="UP000319557"/>
    </source>
</evidence>
<gene>
    <name evidence="10" type="primary">phnX</name>
    <name evidence="10" type="ORF">EC9_44290</name>
</gene>
<comment type="catalytic activity">
    <reaction evidence="7">
        <text>phosphonoacetaldehyde + H2O = acetaldehyde + phosphate + H(+)</text>
        <dbReference type="Rhea" id="RHEA:18905"/>
        <dbReference type="ChEBI" id="CHEBI:15343"/>
        <dbReference type="ChEBI" id="CHEBI:15377"/>
        <dbReference type="ChEBI" id="CHEBI:15378"/>
        <dbReference type="ChEBI" id="CHEBI:43474"/>
        <dbReference type="ChEBI" id="CHEBI:58383"/>
        <dbReference type="EC" id="3.11.1.1"/>
    </reaction>
</comment>
<evidence type="ECO:0000256" key="5">
    <source>
        <dbReference type="ARBA" id="ARBA00022842"/>
    </source>
</evidence>
<evidence type="ECO:0000256" key="2">
    <source>
        <dbReference type="ARBA" id="ARBA00011738"/>
    </source>
</evidence>
<protein>
    <recommendedName>
        <fullName evidence="9">phosphonoacetaldehyde hydrolase</fullName>
        <ecNumber evidence="9">3.11.1.1</ecNumber>
    </recommendedName>
</protein>
<keyword evidence="11" id="KW-1185">Reference proteome</keyword>
<dbReference type="Gene3D" id="3.40.50.1000">
    <property type="entry name" value="HAD superfamily/HAD-like"/>
    <property type="match status" value="1"/>
</dbReference>
<dbReference type="InterPro" id="IPR006323">
    <property type="entry name" value="Phosphonoacetald_hydro"/>
</dbReference>
<accession>A0A517M5R8</accession>
<organism evidence="10 11">
    <name type="scientific">Rosistilla ulvae</name>
    <dbReference type="NCBI Taxonomy" id="1930277"/>
    <lineage>
        <taxon>Bacteria</taxon>
        <taxon>Pseudomonadati</taxon>
        <taxon>Planctomycetota</taxon>
        <taxon>Planctomycetia</taxon>
        <taxon>Pirellulales</taxon>
        <taxon>Pirellulaceae</taxon>
        <taxon>Rosistilla</taxon>
    </lineage>
</organism>
<dbReference type="FunFam" id="1.10.150.240:FF:000006">
    <property type="entry name" value="Phosphonoacetaldehyde hydrolase"/>
    <property type="match status" value="1"/>
</dbReference>
<dbReference type="NCBIfam" id="TIGR01422">
    <property type="entry name" value="phosphonatase"/>
    <property type="match status" value="1"/>
</dbReference>
<reference evidence="10 11" key="1">
    <citation type="submission" date="2019-02" db="EMBL/GenBank/DDBJ databases">
        <title>Deep-cultivation of Planctomycetes and their phenomic and genomic characterization uncovers novel biology.</title>
        <authorList>
            <person name="Wiegand S."/>
            <person name="Jogler M."/>
            <person name="Boedeker C."/>
            <person name="Pinto D."/>
            <person name="Vollmers J."/>
            <person name="Rivas-Marin E."/>
            <person name="Kohn T."/>
            <person name="Peeters S.H."/>
            <person name="Heuer A."/>
            <person name="Rast P."/>
            <person name="Oberbeckmann S."/>
            <person name="Bunk B."/>
            <person name="Jeske O."/>
            <person name="Meyerdierks A."/>
            <person name="Storesund J.E."/>
            <person name="Kallscheuer N."/>
            <person name="Luecker S."/>
            <person name="Lage O.M."/>
            <person name="Pohl T."/>
            <person name="Merkel B.J."/>
            <person name="Hornburger P."/>
            <person name="Mueller R.-W."/>
            <person name="Bruemmer F."/>
            <person name="Labrenz M."/>
            <person name="Spormann A.M."/>
            <person name="Op den Camp H."/>
            <person name="Overmann J."/>
            <person name="Amann R."/>
            <person name="Jetten M.S.M."/>
            <person name="Mascher T."/>
            <person name="Medema M.H."/>
            <person name="Devos D.P."/>
            <person name="Kaster A.-K."/>
            <person name="Ovreas L."/>
            <person name="Rohde M."/>
            <person name="Galperin M.Y."/>
            <person name="Jogler C."/>
        </authorList>
    </citation>
    <scope>NUCLEOTIDE SEQUENCE [LARGE SCALE GENOMIC DNA]</scope>
    <source>
        <strain evidence="10 11">EC9</strain>
    </source>
</reference>
<evidence type="ECO:0000256" key="3">
    <source>
        <dbReference type="ARBA" id="ARBA00022723"/>
    </source>
</evidence>
<dbReference type="SFLD" id="SFLDG01129">
    <property type="entry name" value="C1.5:_HAD__Beta-PGM__Phosphata"/>
    <property type="match status" value="1"/>
</dbReference>
<keyword evidence="4 10" id="KW-0378">Hydrolase</keyword>
<dbReference type="NCBIfam" id="TIGR01509">
    <property type="entry name" value="HAD-SF-IA-v3"/>
    <property type="match status" value="1"/>
</dbReference>
<dbReference type="GO" id="GO:0046872">
    <property type="term" value="F:metal ion binding"/>
    <property type="evidence" value="ECO:0007669"/>
    <property type="project" value="UniProtKB-KW"/>
</dbReference>
<dbReference type="Proteomes" id="UP000319557">
    <property type="component" value="Chromosome"/>
</dbReference>
<dbReference type="EMBL" id="CP036261">
    <property type="protein sequence ID" value="QDS90222.1"/>
    <property type="molecule type" value="Genomic_DNA"/>
</dbReference>
<proteinExistence type="inferred from homology"/>
<dbReference type="HAMAP" id="MF_01375">
    <property type="entry name" value="PhnX"/>
    <property type="match status" value="1"/>
</dbReference>
<dbReference type="GO" id="GO:0006281">
    <property type="term" value="P:DNA repair"/>
    <property type="evidence" value="ECO:0007669"/>
    <property type="project" value="TreeGrafter"/>
</dbReference>
<keyword evidence="6" id="KW-0704">Schiff base</keyword>
<dbReference type="InterPro" id="IPR006439">
    <property type="entry name" value="HAD-SF_hydro_IA"/>
</dbReference>
<dbReference type="SUPFAM" id="SSF56784">
    <property type="entry name" value="HAD-like"/>
    <property type="match status" value="1"/>
</dbReference>
<dbReference type="AlphaFoldDB" id="A0A517M5R8"/>
<comment type="subunit">
    <text evidence="2">Homodimer.</text>
</comment>
<dbReference type="SFLD" id="SFLDS00003">
    <property type="entry name" value="Haloacid_Dehalogenase"/>
    <property type="match status" value="1"/>
</dbReference>
<dbReference type="InterPro" id="IPR023198">
    <property type="entry name" value="PGP-like_dom2"/>
</dbReference>
<evidence type="ECO:0000313" key="10">
    <source>
        <dbReference type="EMBL" id="QDS90222.1"/>
    </source>
</evidence>
<evidence type="ECO:0000256" key="9">
    <source>
        <dbReference type="ARBA" id="ARBA00066472"/>
    </source>
</evidence>
<dbReference type="GO" id="GO:0019700">
    <property type="term" value="P:organic phosphonate catabolic process"/>
    <property type="evidence" value="ECO:0007669"/>
    <property type="project" value="InterPro"/>
</dbReference>
<dbReference type="PANTHER" id="PTHR43434">
    <property type="entry name" value="PHOSPHOGLYCOLATE PHOSPHATASE"/>
    <property type="match status" value="1"/>
</dbReference>
<keyword evidence="3" id="KW-0479">Metal-binding</keyword>
<evidence type="ECO:0000256" key="6">
    <source>
        <dbReference type="ARBA" id="ARBA00023270"/>
    </source>
</evidence>
<dbReference type="InterPro" id="IPR050155">
    <property type="entry name" value="HAD-like_hydrolase_sf"/>
</dbReference>
<dbReference type="Pfam" id="PF00702">
    <property type="entry name" value="Hydrolase"/>
    <property type="match status" value="1"/>
</dbReference>
<dbReference type="Gene3D" id="1.10.150.240">
    <property type="entry name" value="Putative phosphatase, domain 2"/>
    <property type="match status" value="1"/>
</dbReference>
<dbReference type="GO" id="GO:0008967">
    <property type="term" value="F:phosphoglycolate phosphatase activity"/>
    <property type="evidence" value="ECO:0007669"/>
    <property type="project" value="TreeGrafter"/>
</dbReference>
<keyword evidence="5" id="KW-0460">Magnesium</keyword>
<sequence>MNNETANPIRLVVFDWAGTTIDFGSQAPAAAFTSVFAARGIEVSGDESRAPMGLNKREHLIAMLRQPEIAKRWREVYQKDWTDDDIDAMYHEFVPLQLKAIEQFAQLVPRLTEIVQQLRDRNLQIAGTTGYFRAAAEAVAERAAAAGFAPDTNICADDVPQGRPAPWMIYRAMERLGVYPPSAVVKVGDTVADIQSGLSAGCWSIGVCDSSSLTGLSVEQFAALTEDQRRDQLAQTAAAFRAAGSHAAVDSIADLPALIDTINERSLEYPQVIDPVSATL</sequence>